<gene>
    <name evidence="1" type="ORF">Psi02_47070</name>
</gene>
<reference evidence="1" key="1">
    <citation type="submission" date="2021-01" db="EMBL/GenBank/DDBJ databases">
        <title>Whole genome shotgun sequence of Planotetraspora silvatica NBRC 100141.</title>
        <authorList>
            <person name="Komaki H."/>
            <person name="Tamura T."/>
        </authorList>
    </citation>
    <scope>NUCLEOTIDE SEQUENCE</scope>
    <source>
        <strain evidence="1">NBRC 100141</strain>
    </source>
</reference>
<dbReference type="RefSeq" id="WP_203977556.1">
    <property type="nucleotide sequence ID" value="NZ_BAAAKY010000045.1"/>
</dbReference>
<dbReference type="SUPFAM" id="SSF55961">
    <property type="entry name" value="Bet v1-like"/>
    <property type="match status" value="1"/>
</dbReference>
<keyword evidence="2" id="KW-1185">Reference proteome</keyword>
<accession>A0A8J3ULY3</accession>
<dbReference type="InterPro" id="IPR023393">
    <property type="entry name" value="START-like_dom_sf"/>
</dbReference>
<organism evidence="1 2">
    <name type="scientific">Planotetraspora silvatica</name>
    <dbReference type="NCBI Taxonomy" id="234614"/>
    <lineage>
        <taxon>Bacteria</taxon>
        <taxon>Bacillati</taxon>
        <taxon>Actinomycetota</taxon>
        <taxon>Actinomycetes</taxon>
        <taxon>Streptosporangiales</taxon>
        <taxon>Streptosporangiaceae</taxon>
        <taxon>Planotetraspora</taxon>
    </lineage>
</organism>
<name>A0A8J3ULY3_9ACTN</name>
<evidence type="ECO:0000313" key="1">
    <source>
        <dbReference type="EMBL" id="GII48283.1"/>
    </source>
</evidence>
<sequence length="173" mass="19469">MRYEWGEYAFDGAVTVECPSADVLRWLVMPDLMSRWIAGLEAVTLIDSQPDVVGAHTRLDYGGGARSPGTFHGEVVELSDQILIRCYRPAFAQDKYERTVRYDLRAIGAATALRCSVQTRLLGVPAVLRRLPQRNEQVHLNRSLERLRSLAGGRQQLPLLRRIRDSGLQAQPL</sequence>
<dbReference type="EMBL" id="BOOQ01000030">
    <property type="protein sequence ID" value="GII48283.1"/>
    <property type="molecule type" value="Genomic_DNA"/>
</dbReference>
<evidence type="ECO:0000313" key="2">
    <source>
        <dbReference type="Proteomes" id="UP000644610"/>
    </source>
</evidence>
<dbReference type="Proteomes" id="UP000644610">
    <property type="component" value="Unassembled WGS sequence"/>
</dbReference>
<protein>
    <submittedName>
        <fullName evidence="1">Uncharacterized protein</fullName>
    </submittedName>
</protein>
<comment type="caution">
    <text evidence="1">The sequence shown here is derived from an EMBL/GenBank/DDBJ whole genome shotgun (WGS) entry which is preliminary data.</text>
</comment>
<dbReference type="Gene3D" id="3.30.530.20">
    <property type="match status" value="1"/>
</dbReference>
<proteinExistence type="predicted"/>
<dbReference type="AlphaFoldDB" id="A0A8J3ULY3"/>